<dbReference type="Pfam" id="PF18603">
    <property type="entry name" value="LAL_C2"/>
    <property type="match status" value="1"/>
</dbReference>
<dbReference type="Gene3D" id="3.30.1490.20">
    <property type="entry name" value="ATP-grasp fold, A domain"/>
    <property type="match status" value="1"/>
</dbReference>
<dbReference type="OrthoDB" id="24041at2"/>
<dbReference type="GO" id="GO:0046872">
    <property type="term" value="F:metal ion binding"/>
    <property type="evidence" value="ECO:0007669"/>
    <property type="project" value="InterPro"/>
</dbReference>
<accession>A0A1G7F7T8</accession>
<dbReference type="InterPro" id="IPR013815">
    <property type="entry name" value="ATP_grasp_subdomain_1"/>
</dbReference>
<protein>
    <submittedName>
        <fullName evidence="6">Biotin carboxylase</fullName>
    </submittedName>
</protein>
<evidence type="ECO:0000256" key="3">
    <source>
        <dbReference type="ARBA" id="ARBA00022840"/>
    </source>
</evidence>
<evidence type="ECO:0000313" key="7">
    <source>
        <dbReference type="Proteomes" id="UP000198614"/>
    </source>
</evidence>
<evidence type="ECO:0000256" key="1">
    <source>
        <dbReference type="ARBA" id="ARBA00022598"/>
    </source>
</evidence>
<dbReference type="PANTHER" id="PTHR43585:SF2">
    <property type="entry name" value="ATP-GRASP ENZYME FSQD"/>
    <property type="match status" value="1"/>
</dbReference>
<dbReference type="Proteomes" id="UP000198614">
    <property type="component" value="Unassembled WGS sequence"/>
</dbReference>
<dbReference type="InterPro" id="IPR040570">
    <property type="entry name" value="LAL_C2"/>
</dbReference>
<dbReference type="SUPFAM" id="SSF56059">
    <property type="entry name" value="Glutathione synthetase ATP-binding domain-like"/>
    <property type="match status" value="1"/>
</dbReference>
<keyword evidence="2 4" id="KW-0547">Nucleotide-binding</keyword>
<dbReference type="PANTHER" id="PTHR43585">
    <property type="entry name" value="FUMIPYRROLE BIOSYNTHESIS PROTEIN C"/>
    <property type="match status" value="1"/>
</dbReference>
<gene>
    <name evidence="6" type="ORF">SAMN05216260_103253</name>
</gene>
<evidence type="ECO:0000256" key="4">
    <source>
        <dbReference type="PROSITE-ProRule" id="PRU00409"/>
    </source>
</evidence>
<sequence length="414" mass="43101">MDATHVLCGFSKGLLADLDDLLPPASVLVVEDEYVAAQRDVHRRSAQHPCVAGVVHAPVQDERNPAGIVRAVSRPEHVRAVVPSTEYGVVAAAALAGAWGLPGAGPAAAAVLRDKAALRAHADSAGLPQPRWRLAGSAAEVEAFRAALGGRCVLKPVDRQASLGVLLLDAEDDTDTAWKATTTAEEPRMRAPGTSSGRFLVEERLTGPEVSVECLVHRGDLLFTNVTGKQLRPGPYPVEIGHVVPAGLPAPVTGELTRLMRRLVGSTGFSSGVLHAEWILVDGTRPHLVECAGRLPGDSIDTLIDLAHGGRIVADLLAVLQEGPPPVRGPARAGAAIRFLTARPGMVRAVSGLTASRESNGVREVELTARQGTVVGELNSSWDRLGHVLATGATGAEAARNAAAAAALVEVRTS</sequence>
<dbReference type="GO" id="GO:0005524">
    <property type="term" value="F:ATP binding"/>
    <property type="evidence" value="ECO:0007669"/>
    <property type="project" value="UniProtKB-UniRule"/>
</dbReference>
<name>A0A1G7F7T8_9ACTN</name>
<dbReference type="AlphaFoldDB" id="A0A1G7F7T8"/>
<dbReference type="Pfam" id="PF13535">
    <property type="entry name" value="ATP-grasp_4"/>
    <property type="match status" value="1"/>
</dbReference>
<dbReference type="GO" id="GO:0016874">
    <property type="term" value="F:ligase activity"/>
    <property type="evidence" value="ECO:0007669"/>
    <property type="project" value="UniProtKB-KW"/>
</dbReference>
<dbReference type="EMBL" id="FNAX01000003">
    <property type="protein sequence ID" value="SDE71929.1"/>
    <property type="molecule type" value="Genomic_DNA"/>
</dbReference>
<dbReference type="Gene3D" id="3.30.470.20">
    <property type="entry name" value="ATP-grasp fold, B domain"/>
    <property type="match status" value="1"/>
</dbReference>
<keyword evidence="3 4" id="KW-0067">ATP-binding</keyword>
<dbReference type="InterPro" id="IPR011761">
    <property type="entry name" value="ATP-grasp"/>
</dbReference>
<dbReference type="InterPro" id="IPR052032">
    <property type="entry name" value="ATP-dep_AA_Ligase"/>
</dbReference>
<reference evidence="6 7" key="1">
    <citation type="submission" date="2016-10" db="EMBL/GenBank/DDBJ databases">
        <authorList>
            <person name="de Groot N.N."/>
        </authorList>
    </citation>
    <scope>NUCLEOTIDE SEQUENCE [LARGE SCALE GENOMIC DNA]</scope>
    <source>
        <strain evidence="6 7">CGMCC 4.1859</strain>
    </source>
</reference>
<evidence type="ECO:0000313" key="6">
    <source>
        <dbReference type="EMBL" id="SDE71929.1"/>
    </source>
</evidence>
<keyword evidence="1" id="KW-0436">Ligase</keyword>
<organism evidence="6 7">
    <name type="scientific">Streptomyces griseoaurantiacus</name>
    <dbReference type="NCBI Taxonomy" id="68213"/>
    <lineage>
        <taxon>Bacteria</taxon>
        <taxon>Bacillati</taxon>
        <taxon>Actinomycetota</taxon>
        <taxon>Actinomycetes</taxon>
        <taxon>Kitasatosporales</taxon>
        <taxon>Streptomycetaceae</taxon>
        <taxon>Streptomyces</taxon>
        <taxon>Streptomyces aurantiacus group</taxon>
    </lineage>
</organism>
<dbReference type="Gene3D" id="3.40.50.20">
    <property type="match status" value="1"/>
</dbReference>
<feature type="domain" description="ATP-grasp" evidence="5">
    <location>
        <begin position="119"/>
        <end position="321"/>
    </location>
</feature>
<evidence type="ECO:0000259" key="5">
    <source>
        <dbReference type="PROSITE" id="PS50975"/>
    </source>
</evidence>
<evidence type="ECO:0000256" key="2">
    <source>
        <dbReference type="ARBA" id="ARBA00022741"/>
    </source>
</evidence>
<dbReference type="PROSITE" id="PS50975">
    <property type="entry name" value="ATP_GRASP"/>
    <property type="match status" value="1"/>
</dbReference>
<proteinExistence type="predicted"/>